<sequence>MQSSELKCLGCGRDDFPSLHSLASHRSKCRKYKTRHIRNPGPATASSSATTMETEGDADLMGSLQAEAGTQTASSLNPPEASIKASVPRTRSNIQPQPFTDDLPPPMSDFFDFEDHNEPSLATETPPLENIPDAAASDLDAGTDAAQTRPNTFGVYRVYKHGRPSLMPDERKLRNRARQPARTLIKAQLPGSDQALEPGPPSTPFANTSTELLMKWHYDSSRTKSFISLDSLVHDVILNPEFKPSDLTGFSASKAASALDNHPTPHPRSVLSPDDGWIETSVPLRLPPPKPGKWGQEKDAPIYNVNGLFYRKPLEVIKAALQEDAAQRFHFTPFEEYWKPSEGAVPERILSEIYNSDAFIQEHTRIRSQPRNDSCSLERVVVPIILYSDSTHLASFGTASLWPIYLYLGNQSKYERGKPGAFAAHHLAYIPKLDDMIQDSYRAIFDQSATAEVLTHLRRELMQAIWEKILDDDLMDAHTNGIVIEFPDGIKRRMFIRFFLYGADYPEKVLLACIKYLSEHPCPRCLVKKCDIHNIGTKLDMKRREQLRRVDDDHRRSKVEQARKLIYTKGYSPGSERVSDILESMSLSPTRNAFSVRLSESGFNFYEMFAPDLMHEFELGVWKATFTHLIRILHAKGGESIQILNQRYRAIPTFGRDTIRKFTSNVSAKGAPALEWQTGGIGS</sequence>
<name>A0A8H4R4B6_9AGAR</name>
<dbReference type="EMBL" id="JAACJL010000002">
    <property type="protein sequence ID" value="KAF4622074.1"/>
    <property type="molecule type" value="Genomic_DNA"/>
</dbReference>
<feature type="compositionally biased region" description="Polar residues" evidence="1">
    <location>
        <begin position="68"/>
        <end position="77"/>
    </location>
</feature>
<keyword evidence="3" id="KW-1185">Reference proteome</keyword>
<feature type="region of interest" description="Disordered" evidence="1">
    <location>
        <begin position="68"/>
        <end position="104"/>
    </location>
</feature>
<organism evidence="2 3">
    <name type="scientific">Agrocybe pediades</name>
    <dbReference type="NCBI Taxonomy" id="84607"/>
    <lineage>
        <taxon>Eukaryota</taxon>
        <taxon>Fungi</taxon>
        <taxon>Dikarya</taxon>
        <taxon>Basidiomycota</taxon>
        <taxon>Agaricomycotina</taxon>
        <taxon>Agaricomycetes</taxon>
        <taxon>Agaricomycetidae</taxon>
        <taxon>Agaricales</taxon>
        <taxon>Agaricineae</taxon>
        <taxon>Strophariaceae</taxon>
        <taxon>Agrocybe</taxon>
    </lineage>
</organism>
<evidence type="ECO:0000313" key="3">
    <source>
        <dbReference type="Proteomes" id="UP000521872"/>
    </source>
</evidence>
<dbReference type="AlphaFoldDB" id="A0A8H4R4B6"/>
<accession>A0A8H4R4B6</accession>
<protein>
    <submittedName>
        <fullName evidence="2">Uncharacterized protein</fullName>
    </submittedName>
</protein>
<dbReference type="Proteomes" id="UP000521872">
    <property type="component" value="Unassembled WGS sequence"/>
</dbReference>
<gene>
    <name evidence="2" type="ORF">D9613_008985</name>
</gene>
<dbReference type="Pfam" id="PF18759">
    <property type="entry name" value="Plavaka"/>
    <property type="match status" value="1"/>
</dbReference>
<comment type="caution">
    <text evidence="2">The sequence shown here is derived from an EMBL/GenBank/DDBJ whole genome shotgun (WGS) entry which is preliminary data.</text>
</comment>
<evidence type="ECO:0000256" key="1">
    <source>
        <dbReference type="SAM" id="MobiDB-lite"/>
    </source>
</evidence>
<dbReference type="InterPro" id="IPR041078">
    <property type="entry name" value="Plavaka"/>
</dbReference>
<feature type="compositionally biased region" description="Polar residues" evidence="1">
    <location>
        <begin position="89"/>
        <end position="98"/>
    </location>
</feature>
<reference evidence="2 3" key="1">
    <citation type="submission" date="2019-12" db="EMBL/GenBank/DDBJ databases">
        <authorList>
            <person name="Floudas D."/>
            <person name="Bentzer J."/>
            <person name="Ahren D."/>
            <person name="Johansson T."/>
            <person name="Persson P."/>
            <person name="Tunlid A."/>
        </authorList>
    </citation>
    <scope>NUCLEOTIDE SEQUENCE [LARGE SCALE GENOMIC DNA]</scope>
    <source>
        <strain evidence="2 3">CBS 102.39</strain>
    </source>
</reference>
<evidence type="ECO:0000313" key="2">
    <source>
        <dbReference type="EMBL" id="KAF4622074.1"/>
    </source>
</evidence>
<proteinExistence type="predicted"/>